<evidence type="ECO:0000313" key="4">
    <source>
        <dbReference type="Proteomes" id="UP000719942"/>
    </source>
</evidence>
<feature type="transmembrane region" description="Helical" evidence="2">
    <location>
        <begin position="144"/>
        <end position="167"/>
    </location>
</feature>
<dbReference type="Pfam" id="PF06541">
    <property type="entry name" value="ABC_trans_CmpB"/>
    <property type="match status" value="1"/>
</dbReference>
<feature type="transmembrane region" description="Helical" evidence="2">
    <location>
        <begin position="109"/>
        <end position="132"/>
    </location>
</feature>
<dbReference type="Proteomes" id="UP000719942">
    <property type="component" value="Unassembled WGS sequence"/>
</dbReference>
<evidence type="ECO:0000256" key="2">
    <source>
        <dbReference type="SAM" id="Phobius"/>
    </source>
</evidence>
<dbReference type="EMBL" id="JAGFNZ010000002">
    <property type="protein sequence ID" value="MBW7572601.1"/>
    <property type="molecule type" value="Genomic_DNA"/>
</dbReference>
<sequence length="271" mass="30981">MDNFWILFLVFTVYSFLGWLTESIYCSVPAGKWINRGFLNGPFCPIYGVGGVVVVSALSPFKDNLIVLYLAGVLMTTLLEYVTGFALEKIFHTKYWDYSTHRYHLQGRICLENSLLFGVMCVVGILVIHPTVMRLLTSIPATVLPWVAGTFLLYFACDTTLSVYTIFKLNGKLDEMQQILDEIRERAASFKADKIETMQSALGSLIDEETRAAYQKTLSELYEKKDKIETDVKCFQCRVISAFPTMKSLKCNESLQRIREIQEKARRIRRG</sequence>
<feature type="transmembrane region" description="Helical" evidence="2">
    <location>
        <begin position="6"/>
        <end position="26"/>
    </location>
</feature>
<feature type="transmembrane region" description="Helical" evidence="2">
    <location>
        <begin position="38"/>
        <end position="59"/>
    </location>
</feature>
<comment type="caution">
    <text evidence="3">The sequence shown here is derived from an EMBL/GenBank/DDBJ whole genome shotgun (WGS) entry which is preliminary data.</text>
</comment>
<gene>
    <name evidence="3" type="ORF">J5W02_07220</name>
</gene>
<dbReference type="RefSeq" id="WP_219964991.1">
    <property type="nucleotide sequence ID" value="NZ_JAGFNZ010000002.1"/>
</dbReference>
<dbReference type="InterPro" id="IPR010540">
    <property type="entry name" value="CmpB_TMEM229"/>
</dbReference>
<evidence type="ECO:0000256" key="1">
    <source>
        <dbReference type="SAM" id="Coils"/>
    </source>
</evidence>
<keyword evidence="4" id="KW-1185">Reference proteome</keyword>
<feature type="coiled-coil region" evidence="1">
    <location>
        <begin position="166"/>
        <end position="231"/>
    </location>
</feature>
<protein>
    <submittedName>
        <fullName evidence="3">ABC transporter permease</fullName>
    </submittedName>
</protein>
<keyword evidence="1" id="KW-0175">Coiled coil</keyword>
<keyword evidence="2" id="KW-0812">Transmembrane</keyword>
<feature type="transmembrane region" description="Helical" evidence="2">
    <location>
        <begin position="65"/>
        <end position="88"/>
    </location>
</feature>
<keyword evidence="2" id="KW-0472">Membrane</keyword>
<reference evidence="3 4" key="1">
    <citation type="submission" date="2021-03" db="EMBL/GenBank/DDBJ databases">
        <title>Caproiciproducens sp. nov. isolated from feces of cow.</title>
        <authorList>
            <person name="Choi J.-Y."/>
        </authorList>
    </citation>
    <scope>NUCLEOTIDE SEQUENCE [LARGE SCALE GENOMIC DNA]</scope>
    <source>
        <strain evidence="3 4">AGMB10547</strain>
    </source>
</reference>
<keyword evidence="2" id="KW-1133">Transmembrane helix</keyword>
<accession>A0ABS7DND1</accession>
<organism evidence="3 4">
    <name type="scientific">Caproiciproducens faecalis</name>
    <dbReference type="NCBI Taxonomy" id="2820301"/>
    <lineage>
        <taxon>Bacteria</taxon>
        <taxon>Bacillati</taxon>
        <taxon>Bacillota</taxon>
        <taxon>Clostridia</taxon>
        <taxon>Eubacteriales</taxon>
        <taxon>Acutalibacteraceae</taxon>
        <taxon>Caproiciproducens</taxon>
    </lineage>
</organism>
<proteinExistence type="predicted"/>
<evidence type="ECO:0000313" key="3">
    <source>
        <dbReference type="EMBL" id="MBW7572601.1"/>
    </source>
</evidence>
<name>A0ABS7DND1_9FIRM</name>